<organism evidence="2 3">
    <name type="scientific">Tsukamurella tyrosinosolvens</name>
    <dbReference type="NCBI Taxonomy" id="57704"/>
    <lineage>
        <taxon>Bacteria</taxon>
        <taxon>Bacillati</taxon>
        <taxon>Actinomycetota</taxon>
        <taxon>Actinomycetes</taxon>
        <taxon>Mycobacteriales</taxon>
        <taxon>Tsukamurellaceae</taxon>
        <taxon>Tsukamurella</taxon>
    </lineage>
</organism>
<evidence type="ECO:0000256" key="1">
    <source>
        <dbReference type="SAM" id="MobiDB-lite"/>
    </source>
</evidence>
<evidence type="ECO:0000313" key="3">
    <source>
        <dbReference type="Proteomes" id="UP000182241"/>
    </source>
</evidence>
<dbReference type="STRING" id="57704.SAMN04489793_2888"/>
<name>A0A1H4UFQ6_TSUTY</name>
<dbReference type="AlphaFoldDB" id="A0A1H4UFQ6"/>
<feature type="region of interest" description="Disordered" evidence="1">
    <location>
        <begin position="1"/>
        <end position="20"/>
    </location>
</feature>
<dbReference type="EMBL" id="FNSA01000003">
    <property type="protein sequence ID" value="SEC67606.1"/>
    <property type="molecule type" value="Genomic_DNA"/>
</dbReference>
<sequence length="86" mass="9490">MREKLYGTSPEDGHRADSGYRITERAPGTWRWVWTEPDEEDEVSDPYASASEAFAAAAADWDSSGEGGKLSATLRAQATRLRNNGR</sequence>
<keyword evidence="3" id="KW-1185">Reference proteome</keyword>
<proteinExistence type="predicted"/>
<reference evidence="3" key="1">
    <citation type="submission" date="2016-10" db="EMBL/GenBank/DDBJ databases">
        <authorList>
            <person name="Varghese N."/>
            <person name="Submissions S."/>
        </authorList>
    </citation>
    <scope>NUCLEOTIDE SEQUENCE [LARGE SCALE GENOMIC DNA]</scope>
    <source>
        <strain evidence="3">DSM 44234</strain>
    </source>
</reference>
<protein>
    <submittedName>
        <fullName evidence="2">Uncharacterized protein</fullName>
    </submittedName>
</protein>
<dbReference type="RefSeq" id="WP_068741713.1">
    <property type="nucleotide sequence ID" value="NZ_FNSA01000003.1"/>
</dbReference>
<gene>
    <name evidence="2" type="ORF">SAMN04489793_2888</name>
</gene>
<accession>A0A1H4UFQ6</accession>
<evidence type="ECO:0000313" key="2">
    <source>
        <dbReference type="EMBL" id="SEC67606.1"/>
    </source>
</evidence>
<dbReference type="Proteomes" id="UP000182241">
    <property type="component" value="Unassembled WGS sequence"/>
</dbReference>
<dbReference type="OrthoDB" id="5197348at2"/>